<dbReference type="AlphaFoldDB" id="A0A3A8QLF0"/>
<feature type="region of interest" description="Disordered" evidence="1">
    <location>
        <begin position="27"/>
        <end position="94"/>
    </location>
</feature>
<dbReference type="Gene3D" id="1.20.910.10">
    <property type="entry name" value="Heme oxygenase-like"/>
    <property type="match status" value="1"/>
</dbReference>
<organism evidence="2 3">
    <name type="scientific">Corallococcus aberystwythensis</name>
    <dbReference type="NCBI Taxonomy" id="2316722"/>
    <lineage>
        <taxon>Bacteria</taxon>
        <taxon>Pseudomonadati</taxon>
        <taxon>Myxococcota</taxon>
        <taxon>Myxococcia</taxon>
        <taxon>Myxococcales</taxon>
        <taxon>Cystobacterineae</taxon>
        <taxon>Myxococcaceae</taxon>
        <taxon>Corallococcus</taxon>
    </lineage>
</organism>
<evidence type="ECO:0000256" key="1">
    <source>
        <dbReference type="SAM" id="MobiDB-lite"/>
    </source>
</evidence>
<protein>
    <submittedName>
        <fullName evidence="2">Iron-containing redox enzyme family protein</fullName>
    </submittedName>
</protein>
<dbReference type="SUPFAM" id="SSF48613">
    <property type="entry name" value="Heme oxygenase-like"/>
    <property type="match status" value="1"/>
</dbReference>
<dbReference type="Proteomes" id="UP000267003">
    <property type="component" value="Unassembled WGS sequence"/>
</dbReference>
<dbReference type="EMBL" id="RAWK01000051">
    <property type="protein sequence ID" value="RKH69599.1"/>
    <property type="molecule type" value="Genomic_DNA"/>
</dbReference>
<evidence type="ECO:0000313" key="2">
    <source>
        <dbReference type="EMBL" id="RKH69599.1"/>
    </source>
</evidence>
<reference evidence="3" key="1">
    <citation type="submission" date="2018-09" db="EMBL/GenBank/DDBJ databases">
        <authorList>
            <person name="Livingstone P.G."/>
            <person name="Whitworth D.E."/>
        </authorList>
    </citation>
    <scope>NUCLEOTIDE SEQUENCE [LARGE SCALE GENOMIC DNA]</scope>
    <source>
        <strain evidence="3">AB050A</strain>
    </source>
</reference>
<name>A0A3A8QLF0_9BACT</name>
<keyword evidence="3" id="KW-1185">Reference proteome</keyword>
<comment type="caution">
    <text evidence="2">The sequence shown here is derived from an EMBL/GenBank/DDBJ whole genome shotgun (WGS) entry which is preliminary data.</text>
</comment>
<accession>A0A3A8QLF0</accession>
<dbReference type="Pfam" id="PF14518">
    <property type="entry name" value="Haem_oxygenas_2"/>
    <property type="match status" value="1"/>
</dbReference>
<evidence type="ECO:0000313" key="3">
    <source>
        <dbReference type="Proteomes" id="UP000267003"/>
    </source>
</evidence>
<sequence length="314" mass="33392">MPHAGATGRARADGAHRVLAGQLPEHHAHAGVPDGGHAEARARPGRAGRTPASGFARGAHRLWTGTRWGGVPRRGRGAPGRAAPSAGGAAPRACPADVGRAAYGPEGLRMSSIEEQLEALTVGMARQVASWLPAVTPERYVAFLDMMYHYTRRSGDRLRLAAERATLPELKAFFAELAGDEQSHYLLAKADLAAFGHEPSSDTPREVADFHAFWEGIGPERQLAFLGALRVLEGVARHLGGEARQGLGRLGLERTKARFILVHLDVDLEHGARAQALCAALGAGHPEPLLEGARRAADFWVAIHRAALAGEARP</sequence>
<dbReference type="InterPro" id="IPR016084">
    <property type="entry name" value="Haem_Oase-like_multi-hlx"/>
</dbReference>
<feature type="compositionally biased region" description="Low complexity" evidence="1">
    <location>
        <begin position="79"/>
        <end position="94"/>
    </location>
</feature>
<proteinExistence type="predicted"/>
<gene>
    <name evidence="2" type="ORF">D7W81_10810</name>
</gene>